<dbReference type="InterPro" id="IPR000719">
    <property type="entry name" value="Prot_kinase_dom"/>
</dbReference>
<dbReference type="Pfam" id="PF00069">
    <property type="entry name" value="Pkinase"/>
    <property type="match status" value="1"/>
</dbReference>
<dbReference type="RefSeq" id="WP_114298139.1">
    <property type="nucleotide sequence ID" value="NZ_QPJT01000013.1"/>
</dbReference>
<keyword evidence="5" id="KW-0067">ATP-binding</keyword>
<reference evidence="7 8" key="1">
    <citation type="submission" date="2018-07" db="EMBL/GenBank/DDBJ databases">
        <title>Genomic Encyclopedia of Type Strains, Phase IV (KMG-IV): sequencing the most valuable type-strain genomes for metagenomic binning, comparative biology and taxonomic classification.</title>
        <authorList>
            <person name="Goeker M."/>
        </authorList>
    </citation>
    <scope>NUCLEOTIDE SEQUENCE [LARGE SCALE GENOMIC DNA]</scope>
    <source>
        <strain evidence="7 8">DSM 27016</strain>
    </source>
</reference>
<evidence type="ECO:0000256" key="4">
    <source>
        <dbReference type="ARBA" id="ARBA00022777"/>
    </source>
</evidence>
<evidence type="ECO:0000256" key="1">
    <source>
        <dbReference type="ARBA" id="ARBA00022527"/>
    </source>
</evidence>
<evidence type="ECO:0000256" key="5">
    <source>
        <dbReference type="ARBA" id="ARBA00022840"/>
    </source>
</evidence>
<comment type="caution">
    <text evidence="7">The sequence shown here is derived from an EMBL/GenBank/DDBJ whole genome shotgun (WGS) entry which is preliminary data.</text>
</comment>
<accession>A0A369B4G6</accession>
<keyword evidence="2" id="KW-0808">Transferase</keyword>
<keyword evidence="1" id="KW-0723">Serine/threonine-protein kinase</keyword>
<organism evidence="7 8">
    <name type="scientific">Anaerobacterium chartisolvens</name>
    <dbReference type="NCBI Taxonomy" id="1297424"/>
    <lineage>
        <taxon>Bacteria</taxon>
        <taxon>Bacillati</taxon>
        <taxon>Bacillota</taxon>
        <taxon>Clostridia</taxon>
        <taxon>Eubacteriales</taxon>
        <taxon>Oscillospiraceae</taxon>
        <taxon>Anaerobacterium</taxon>
    </lineage>
</organism>
<feature type="domain" description="Protein kinase" evidence="6">
    <location>
        <begin position="17"/>
        <end position="309"/>
    </location>
</feature>
<dbReference type="Proteomes" id="UP000253034">
    <property type="component" value="Unassembled WGS sequence"/>
</dbReference>
<dbReference type="SMART" id="SM00220">
    <property type="entry name" value="S_TKc"/>
    <property type="match status" value="1"/>
</dbReference>
<dbReference type="PANTHER" id="PTHR24351">
    <property type="entry name" value="RIBOSOMAL PROTEIN S6 KINASE"/>
    <property type="match status" value="1"/>
</dbReference>
<keyword evidence="8" id="KW-1185">Reference proteome</keyword>
<dbReference type="GO" id="GO:0005524">
    <property type="term" value="F:ATP binding"/>
    <property type="evidence" value="ECO:0007669"/>
    <property type="project" value="UniProtKB-KW"/>
</dbReference>
<dbReference type="Gene3D" id="1.10.510.10">
    <property type="entry name" value="Transferase(Phosphotransferase) domain 1"/>
    <property type="match status" value="1"/>
</dbReference>
<evidence type="ECO:0000256" key="3">
    <source>
        <dbReference type="ARBA" id="ARBA00022741"/>
    </source>
</evidence>
<dbReference type="SUPFAM" id="SSF56112">
    <property type="entry name" value="Protein kinase-like (PK-like)"/>
    <property type="match status" value="1"/>
</dbReference>
<gene>
    <name evidence="7" type="ORF">DFR58_11370</name>
</gene>
<evidence type="ECO:0000259" key="6">
    <source>
        <dbReference type="PROSITE" id="PS50011"/>
    </source>
</evidence>
<name>A0A369B4G6_9FIRM</name>
<protein>
    <submittedName>
        <fullName evidence="7">Protein kinase-like protein</fullName>
    </submittedName>
</protein>
<dbReference type="PROSITE" id="PS50011">
    <property type="entry name" value="PROTEIN_KINASE_DOM"/>
    <property type="match status" value="1"/>
</dbReference>
<evidence type="ECO:0000313" key="8">
    <source>
        <dbReference type="Proteomes" id="UP000253034"/>
    </source>
</evidence>
<keyword evidence="3" id="KW-0547">Nucleotide-binding</keyword>
<evidence type="ECO:0000313" key="7">
    <source>
        <dbReference type="EMBL" id="RCX15488.1"/>
    </source>
</evidence>
<proteinExistence type="predicted"/>
<dbReference type="EMBL" id="QPJT01000013">
    <property type="protein sequence ID" value="RCX15488.1"/>
    <property type="molecule type" value="Genomic_DNA"/>
</dbReference>
<keyword evidence="4 7" id="KW-0418">Kinase</keyword>
<dbReference type="AlphaFoldDB" id="A0A369B4G6"/>
<evidence type="ECO:0000256" key="2">
    <source>
        <dbReference type="ARBA" id="ARBA00022679"/>
    </source>
</evidence>
<dbReference type="InterPro" id="IPR011009">
    <property type="entry name" value="Kinase-like_dom_sf"/>
</dbReference>
<sequence length="452" mass="50640">MLKAGQALKGKISRDKIEVLKELGSGGQGTVYLVKCTDMGNKALKWYNSKSGTADQKLAIDRLISGGPPDKGEKSSFVWPLDLVEEGPEFGYIMDVIDFNRYIAIGKMLGGRKENIPSLEAKCRISLKLVSSFAKLHNRGYCYRDINDNNFMFNPLTGDIVICDNDNVGFDGASKSNVIGMIDYMAPEIIAENSNVRPSKYTDYHSLAVLLFKFWVWGHPFEGLKEYNTRCWDRAAKVQVFGKNPVFIFHPTDRSNEVPHDPEYNYIRLMWEACPRELRELFGHAFVEGVRDVDKRVIEQKWIKTFRLLQDAITSCPHDGAENFWYDNGNGGENTIRCWNCGKTYNTPVRLRIRNRNNNILISAIIARPGARLLGRHLSISPDPAEGVMAVGEIVRHPTDPNMCGLKNLSGGTWNFINSKGVSKTVPPMATVPAFNNNSIDFGGNVTGVFEA</sequence>
<dbReference type="GO" id="GO:0004674">
    <property type="term" value="F:protein serine/threonine kinase activity"/>
    <property type="evidence" value="ECO:0007669"/>
    <property type="project" value="UniProtKB-KW"/>
</dbReference>
<dbReference type="OrthoDB" id="9805504at2"/>